<evidence type="ECO:0000256" key="4">
    <source>
        <dbReference type="ARBA" id="ARBA00022475"/>
    </source>
</evidence>
<keyword evidence="11 14" id="KW-1133">Transmembrane helix</keyword>
<evidence type="ECO:0000259" key="15">
    <source>
        <dbReference type="PROSITE" id="PS50109"/>
    </source>
</evidence>
<dbReference type="InterPro" id="IPR005467">
    <property type="entry name" value="His_kinase_dom"/>
</dbReference>
<keyword evidence="9" id="KW-0418">Kinase</keyword>
<dbReference type="SUPFAM" id="SSF55874">
    <property type="entry name" value="ATPase domain of HSP90 chaperone/DNA topoisomerase II/histidine kinase"/>
    <property type="match status" value="1"/>
</dbReference>
<dbReference type="PANTHER" id="PTHR43547:SF3">
    <property type="entry name" value="SENSOR PROTEIN CITS"/>
    <property type="match status" value="1"/>
</dbReference>
<dbReference type="Pfam" id="PF17203">
    <property type="entry name" value="sCache_3_2"/>
    <property type="match status" value="1"/>
</dbReference>
<comment type="subcellular location">
    <subcellularLocation>
        <location evidence="2">Cell membrane</location>
        <topology evidence="2">Multi-pass membrane protein</topology>
    </subcellularLocation>
</comment>
<comment type="catalytic activity">
    <reaction evidence="1">
        <text>ATP + protein L-histidine = ADP + protein N-phospho-L-histidine.</text>
        <dbReference type="EC" id="2.7.13.3"/>
    </reaction>
</comment>
<feature type="domain" description="Histidine kinase" evidence="15">
    <location>
        <begin position="336"/>
        <end position="531"/>
    </location>
</feature>
<dbReference type="PRINTS" id="PR00344">
    <property type="entry name" value="BCTRLSENSOR"/>
</dbReference>
<dbReference type="RefSeq" id="WP_390272287.1">
    <property type="nucleotide sequence ID" value="NZ_JBHRSA010000042.1"/>
</dbReference>
<evidence type="ECO:0000256" key="13">
    <source>
        <dbReference type="ARBA" id="ARBA00023136"/>
    </source>
</evidence>
<dbReference type="InterPro" id="IPR016120">
    <property type="entry name" value="Sig_transdc_His_kin_SpoOB"/>
</dbReference>
<dbReference type="GO" id="GO:0005524">
    <property type="term" value="F:ATP binding"/>
    <property type="evidence" value="ECO:0007669"/>
    <property type="project" value="UniProtKB-KW"/>
</dbReference>
<keyword evidence="10 16" id="KW-0067">ATP-binding</keyword>
<proteinExistence type="predicted"/>
<feature type="transmembrane region" description="Helical" evidence="14">
    <location>
        <begin position="177"/>
        <end position="196"/>
    </location>
</feature>
<dbReference type="CDD" id="cd00130">
    <property type="entry name" value="PAS"/>
    <property type="match status" value="1"/>
</dbReference>
<dbReference type="InterPro" id="IPR035965">
    <property type="entry name" value="PAS-like_dom_sf"/>
</dbReference>
<dbReference type="InterPro" id="IPR004358">
    <property type="entry name" value="Sig_transdc_His_kin-like_C"/>
</dbReference>
<evidence type="ECO:0000256" key="11">
    <source>
        <dbReference type="ARBA" id="ARBA00022989"/>
    </source>
</evidence>
<dbReference type="SUPFAM" id="SSF103190">
    <property type="entry name" value="Sensory domain-like"/>
    <property type="match status" value="1"/>
</dbReference>
<evidence type="ECO:0000256" key="5">
    <source>
        <dbReference type="ARBA" id="ARBA00022553"/>
    </source>
</evidence>
<evidence type="ECO:0000256" key="7">
    <source>
        <dbReference type="ARBA" id="ARBA00022692"/>
    </source>
</evidence>
<dbReference type="SMART" id="SM00091">
    <property type="entry name" value="PAS"/>
    <property type="match status" value="1"/>
</dbReference>
<dbReference type="Gene3D" id="1.10.287.130">
    <property type="match status" value="1"/>
</dbReference>
<dbReference type="Pfam" id="PF14689">
    <property type="entry name" value="SPOB_a"/>
    <property type="match status" value="1"/>
</dbReference>
<dbReference type="Gene3D" id="3.30.450.20">
    <property type="entry name" value="PAS domain"/>
    <property type="match status" value="2"/>
</dbReference>
<dbReference type="PANTHER" id="PTHR43547">
    <property type="entry name" value="TWO-COMPONENT HISTIDINE KINASE"/>
    <property type="match status" value="1"/>
</dbReference>
<evidence type="ECO:0000313" key="17">
    <source>
        <dbReference type="Proteomes" id="UP001595279"/>
    </source>
</evidence>
<keyword evidence="5" id="KW-0597">Phosphoprotein</keyword>
<keyword evidence="6" id="KW-0808">Transferase</keyword>
<gene>
    <name evidence="16" type="ORF">ACFOGI_10880</name>
</gene>
<evidence type="ECO:0000256" key="3">
    <source>
        <dbReference type="ARBA" id="ARBA00012438"/>
    </source>
</evidence>
<dbReference type="SUPFAM" id="SSF55785">
    <property type="entry name" value="PYP-like sensor domain (PAS domain)"/>
    <property type="match status" value="1"/>
</dbReference>
<sequence length="543" mass="60773">MLERLKHVSLQTKITGLLLSVIILLILILSGFLASSNIHQIFSNKYKLSMQTARTVALLPSVKEALEDGEAAASLQFLTDQFSMENEADFIIIQDKDGRILTHPDPEKIGDIHRFKDGYKARVFGGYYRMESNEFIDTSIVGIAPIMSESGNVLGVATVGYVKEEIWSLIHERIEGILYFSLVVILIGAVLGYLLARHIRKESLGYEPREIAKMYKSRDTLLASLNEGVIAADEEGKVNLINRSARQLFPQKGFSVGEPIASLLPGLDYQQVYDRKQGMVNQELFIHNKPFIVNLVPILTNDQVTGLVATLRDKTEITEMLHMLSEVRRYSDDLRAQTHEYSNKMHLIYGMLQLGKYDDVLKVINQEISSMDQINRNIFEHIEDTNVQAILIGKTGRASEKKVDFVIDPDSYLYPLPPHIEISDLMIILGNLIDNAVEEVTSKPDARVSFAATDLGEDIIFEISDNGSGLKDGMVERAFEAGYSTKKKTSKEKRGFGLANVKSALEKLDGGMEIESSSEGTTITVYLPKQPKGGIHHVEHRNR</sequence>
<dbReference type="Proteomes" id="UP001595279">
    <property type="component" value="Unassembled WGS sequence"/>
</dbReference>
<dbReference type="InterPro" id="IPR039506">
    <property type="entry name" value="SPOB_a"/>
</dbReference>
<evidence type="ECO:0000256" key="10">
    <source>
        <dbReference type="ARBA" id="ARBA00022840"/>
    </source>
</evidence>
<keyword evidence="12" id="KW-0902">Two-component regulatory system</keyword>
<keyword evidence="13 14" id="KW-0472">Membrane</keyword>
<name>A0ABV7CW94_9BACI</name>
<dbReference type="SMART" id="SM00387">
    <property type="entry name" value="HATPase_c"/>
    <property type="match status" value="1"/>
</dbReference>
<keyword evidence="8" id="KW-0547">Nucleotide-binding</keyword>
<evidence type="ECO:0000256" key="6">
    <source>
        <dbReference type="ARBA" id="ARBA00022679"/>
    </source>
</evidence>
<reference evidence="17" key="1">
    <citation type="journal article" date="2019" name="Int. J. Syst. Evol. Microbiol.">
        <title>The Global Catalogue of Microorganisms (GCM) 10K type strain sequencing project: providing services to taxonomists for standard genome sequencing and annotation.</title>
        <authorList>
            <consortium name="The Broad Institute Genomics Platform"/>
            <consortium name="The Broad Institute Genome Sequencing Center for Infectious Disease"/>
            <person name="Wu L."/>
            <person name="Ma J."/>
        </authorList>
    </citation>
    <scope>NUCLEOTIDE SEQUENCE [LARGE SCALE GENOMIC DNA]</scope>
    <source>
        <strain evidence="17">KCTC 13128</strain>
    </source>
</reference>
<protein>
    <recommendedName>
        <fullName evidence="3">histidine kinase</fullName>
        <ecNumber evidence="3">2.7.13.3</ecNumber>
    </recommendedName>
</protein>
<dbReference type="InterPro" id="IPR029151">
    <property type="entry name" value="Sensor-like_sf"/>
</dbReference>
<dbReference type="CDD" id="cd18773">
    <property type="entry name" value="PDC1_HK_sensor"/>
    <property type="match status" value="1"/>
</dbReference>
<evidence type="ECO:0000256" key="2">
    <source>
        <dbReference type="ARBA" id="ARBA00004651"/>
    </source>
</evidence>
<dbReference type="SUPFAM" id="SSF55890">
    <property type="entry name" value="Sporulation response regulatory protein Spo0B"/>
    <property type="match status" value="1"/>
</dbReference>
<keyword evidence="17" id="KW-1185">Reference proteome</keyword>
<evidence type="ECO:0000256" key="8">
    <source>
        <dbReference type="ARBA" id="ARBA00022741"/>
    </source>
</evidence>
<evidence type="ECO:0000313" key="16">
    <source>
        <dbReference type="EMBL" id="MFC3040751.1"/>
    </source>
</evidence>
<dbReference type="EC" id="2.7.13.3" evidence="3"/>
<dbReference type="EMBL" id="JBHRSA010000042">
    <property type="protein sequence ID" value="MFC3040751.1"/>
    <property type="molecule type" value="Genomic_DNA"/>
</dbReference>
<evidence type="ECO:0000256" key="9">
    <source>
        <dbReference type="ARBA" id="ARBA00022777"/>
    </source>
</evidence>
<comment type="caution">
    <text evidence="16">The sequence shown here is derived from an EMBL/GenBank/DDBJ whole genome shotgun (WGS) entry which is preliminary data.</text>
</comment>
<keyword evidence="4" id="KW-1003">Cell membrane</keyword>
<dbReference type="InterPro" id="IPR000014">
    <property type="entry name" value="PAS"/>
</dbReference>
<dbReference type="InterPro" id="IPR033463">
    <property type="entry name" value="sCache_3"/>
</dbReference>
<dbReference type="PROSITE" id="PS50109">
    <property type="entry name" value="HIS_KIN"/>
    <property type="match status" value="1"/>
</dbReference>
<dbReference type="Gene3D" id="3.30.565.10">
    <property type="entry name" value="Histidine kinase-like ATPase, C-terminal domain"/>
    <property type="match status" value="1"/>
</dbReference>
<evidence type="ECO:0000256" key="12">
    <source>
        <dbReference type="ARBA" id="ARBA00023012"/>
    </source>
</evidence>
<dbReference type="Pfam" id="PF02518">
    <property type="entry name" value="HATPase_c"/>
    <property type="match status" value="1"/>
</dbReference>
<evidence type="ECO:0000256" key="1">
    <source>
        <dbReference type="ARBA" id="ARBA00000085"/>
    </source>
</evidence>
<dbReference type="InterPro" id="IPR036890">
    <property type="entry name" value="HATPase_C_sf"/>
</dbReference>
<accession>A0ABV7CW94</accession>
<dbReference type="InterPro" id="IPR003594">
    <property type="entry name" value="HATPase_dom"/>
</dbReference>
<organism evidence="16 17">
    <name type="scientific">Virgibacillus xinjiangensis</name>
    <dbReference type="NCBI Taxonomy" id="393090"/>
    <lineage>
        <taxon>Bacteria</taxon>
        <taxon>Bacillati</taxon>
        <taxon>Bacillota</taxon>
        <taxon>Bacilli</taxon>
        <taxon>Bacillales</taxon>
        <taxon>Bacillaceae</taxon>
        <taxon>Virgibacillus</taxon>
    </lineage>
</organism>
<evidence type="ECO:0000256" key="14">
    <source>
        <dbReference type="SAM" id="Phobius"/>
    </source>
</evidence>
<keyword evidence="7 14" id="KW-0812">Transmembrane</keyword>